<comment type="caution">
    <text evidence="2">The sequence shown here is derived from an EMBL/GenBank/DDBJ whole genome shotgun (WGS) entry which is preliminary data.</text>
</comment>
<accession>A0ABR2LU28</accession>
<evidence type="ECO:0000313" key="3">
    <source>
        <dbReference type="Proteomes" id="UP001412067"/>
    </source>
</evidence>
<name>A0ABR2LU28_9ASPA</name>
<dbReference type="InterPro" id="IPR000668">
    <property type="entry name" value="Peptidase_C1A_C"/>
</dbReference>
<keyword evidence="3" id="KW-1185">Reference proteome</keyword>
<organism evidence="2 3">
    <name type="scientific">Platanthera guangdongensis</name>
    <dbReference type="NCBI Taxonomy" id="2320717"/>
    <lineage>
        <taxon>Eukaryota</taxon>
        <taxon>Viridiplantae</taxon>
        <taxon>Streptophyta</taxon>
        <taxon>Embryophyta</taxon>
        <taxon>Tracheophyta</taxon>
        <taxon>Spermatophyta</taxon>
        <taxon>Magnoliopsida</taxon>
        <taxon>Liliopsida</taxon>
        <taxon>Asparagales</taxon>
        <taxon>Orchidaceae</taxon>
        <taxon>Orchidoideae</taxon>
        <taxon>Orchideae</taxon>
        <taxon>Orchidinae</taxon>
        <taxon>Platanthera</taxon>
    </lineage>
</organism>
<dbReference type="SUPFAM" id="SSF54001">
    <property type="entry name" value="Cysteine proteinases"/>
    <property type="match status" value="1"/>
</dbReference>
<dbReference type="EMBL" id="JBBWWR010000015">
    <property type="protein sequence ID" value="KAK8950050.1"/>
    <property type="molecule type" value="Genomic_DNA"/>
</dbReference>
<dbReference type="Pfam" id="PF00112">
    <property type="entry name" value="Peptidase_C1"/>
    <property type="match status" value="1"/>
</dbReference>
<proteinExistence type="predicted"/>
<evidence type="ECO:0000259" key="1">
    <source>
        <dbReference type="Pfam" id="PF00112"/>
    </source>
</evidence>
<dbReference type="Proteomes" id="UP001412067">
    <property type="component" value="Unassembled WGS sequence"/>
</dbReference>
<protein>
    <recommendedName>
        <fullName evidence="1">Peptidase C1A papain C-terminal domain-containing protein</fullName>
    </recommendedName>
</protein>
<sequence length="68" mass="8019">MTVVRYGQTVNGIKYWILRNSLGLMWGEDGYMRMLRDISNPEGLCRITKKAYYPIIYYNDGDLFLFGQ</sequence>
<dbReference type="InterPro" id="IPR038765">
    <property type="entry name" value="Papain-like_cys_pep_sf"/>
</dbReference>
<gene>
    <name evidence="2" type="ORF">KSP40_PGU013709</name>
</gene>
<feature type="domain" description="Peptidase C1A papain C-terminal" evidence="1">
    <location>
        <begin position="2"/>
        <end position="55"/>
    </location>
</feature>
<evidence type="ECO:0000313" key="2">
    <source>
        <dbReference type="EMBL" id="KAK8950050.1"/>
    </source>
</evidence>
<dbReference type="Gene3D" id="3.90.70.10">
    <property type="entry name" value="Cysteine proteinases"/>
    <property type="match status" value="1"/>
</dbReference>
<reference evidence="2 3" key="1">
    <citation type="journal article" date="2022" name="Nat. Plants">
        <title>Genomes of leafy and leafless Platanthera orchids illuminate the evolution of mycoheterotrophy.</title>
        <authorList>
            <person name="Li M.H."/>
            <person name="Liu K.W."/>
            <person name="Li Z."/>
            <person name="Lu H.C."/>
            <person name="Ye Q.L."/>
            <person name="Zhang D."/>
            <person name="Wang J.Y."/>
            <person name="Li Y.F."/>
            <person name="Zhong Z.M."/>
            <person name="Liu X."/>
            <person name="Yu X."/>
            <person name="Liu D.K."/>
            <person name="Tu X.D."/>
            <person name="Liu B."/>
            <person name="Hao Y."/>
            <person name="Liao X.Y."/>
            <person name="Jiang Y.T."/>
            <person name="Sun W.H."/>
            <person name="Chen J."/>
            <person name="Chen Y.Q."/>
            <person name="Ai Y."/>
            <person name="Zhai J.W."/>
            <person name="Wu S.S."/>
            <person name="Zhou Z."/>
            <person name="Hsiao Y.Y."/>
            <person name="Wu W.L."/>
            <person name="Chen Y.Y."/>
            <person name="Lin Y.F."/>
            <person name="Hsu J.L."/>
            <person name="Li C.Y."/>
            <person name="Wang Z.W."/>
            <person name="Zhao X."/>
            <person name="Zhong W.Y."/>
            <person name="Ma X.K."/>
            <person name="Ma L."/>
            <person name="Huang J."/>
            <person name="Chen G.Z."/>
            <person name="Huang M.Z."/>
            <person name="Huang L."/>
            <person name="Peng D.H."/>
            <person name="Luo Y.B."/>
            <person name="Zou S.Q."/>
            <person name="Chen S.P."/>
            <person name="Lan S."/>
            <person name="Tsai W.C."/>
            <person name="Van de Peer Y."/>
            <person name="Liu Z.J."/>
        </authorList>
    </citation>
    <scope>NUCLEOTIDE SEQUENCE [LARGE SCALE GENOMIC DNA]</scope>
    <source>
        <strain evidence="2">Lor288</strain>
    </source>
</reference>